<proteinExistence type="inferred from homology"/>
<dbReference type="PANTHER" id="PTHR47245:SF1">
    <property type="entry name" value="FOLDASE PROTEIN PRSA"/>
    <property type="match status" value="1"/>
</dbReference>
<evidence type="ECO:0000313" key="15">
    <source>
        <dbReference type="EMBL" id="MBG9986006.1"/>
    </source>
</evidence>
<keyword evidence="4 11" id="KW-1003">Cell membrane</keyword>
<dbReference type="Proteomes" id="UP000721415">
    <property type="component" value="Unassembled WGS sequence"/>
</dbReference>
<dbReference type="Pfam" id="PF00639">
    <property type="entry name" value="Rotamase"/>
    <property type="match status" value="1"/>
</dbReference>
<keyword evidence="6 11" id="KW-0697">Rotamase</keyword>
<dbReference type="EC" id="5.2.1.8" evidence="11"/>
<name>A0ABS0LPC2_9LACT</name>
<keyword evidence="5 11" id="KW-0732">Signal</keyword>
<dbReference type="InterPro" id="IPR023059">
    <property type="entry name" value="Foldase_PrsA"/>
</dbReference>
<comment type="caution">
    <text evidence="15">The sequence shown here is derived from an EMBL/GenBank/DDBJ whole genome shotgun (WGS) entry which is preliminary data.</text>
</comment>
<keyword evidence="7 11" id="KW-0472">Membrane</keyword>
<dbReference type="RefSeq" id="WP_197114929.1">
    <property type="nucleotide sequence ID" value="NZ_JACBXQ010000002.1"/>
</dbReference>
<evidence type="ECO:0000256" key="4">
    <source>
        <dbReference type="ARBA" id="ARBA00022475"/>
    </source>
</evidence>
<feature type="domain" description="PpiC" evidence="14">
    <location>
        <begin position="148"/>
        <end position="238"/>
    </location>
</feature>
<keyword evidence="16" id="KW-1185">Reference proteome</keyword>
<evidence type="ECO:0000256" key="3">
    <source>
        <dbReference type="ARBA" id="ARBA00006071"/>
    </source>
</evidence>
<feature type="compositionally biased region" description="Acidic residues" evidence="12">
    <location>
        <begin position="305"/>
        <end position="345"/>
    </location>
</feature>
<dbReference type="GO" id="GO:0016853">
    <property type="term" value="F:isomerase activity"/>
    <property type="evidence" value="ECO:0007669"/>
    <property type="project" value="UniProtKB-KW"/>
</dbReference>
<dbReference type="InterPro" id="IPR050245">
    <property type="entry name" value="PrsA_foldase"/>
</dbReference>
<evidence type="ECO:0000256" key="9">
    <source>
        <dbReference type="ARBA" id="ARBA00023235"/>
    </source>
</evidence>
<comment type="similarity">
    <text evidence="3 11">Belongs to the PrsA family.</text>
</comment>
<keyword evidence="9 11" id="KW-0413">Isomerase</keyword>
<comment type="subcellular location">
    <subcellularLocation>
        <location evidence="2">Cell membrane</location>
        <topology evidence="2">Lipid-anchor</topology>
    </subcellularLocation>
</comment>
<evidence type="ECO:0000256" key="10">
    <source>
        <dbReference type="ARBA" id="ARBA00023288"/>
    </source>
</evidence>
<gene>
    <name evidence="11" type="primary">prsA</name>
    <name evidence="15" type="ORF">HZY91_03750</name>
</gene>
<accession>A0ABS0LPC2</accession>
<keyword evidence="10" id="KW-0449">Lipoprotein</keyword>
<evidence type="ECO:0000256" key="13">
    <source>
        <dbReference type="SAM" id="SignalP"/>
    </source>
</evidence>
<dbReference type="InterPro" id="IPR000297">
    <property type="entry name" value="PPIase_PpiC"/>
</dbReference>
<evidence type="ECO:0000313" key="16">
    <source>
        <dbReference type="Proteomes" id="UP000721415"/>
    </source>
</evidence>
<dbReference type="PROSITE" id="PS50198">
    <property type="entry name" value="PPIC_PPIASE_2"/>
    <property type="match status" value="1"/>
</dbReference>
<organism evidence="15 16">
    <name type="scientific">Facklamia lactis</name>
    <dbReference type="NCBI Taxonomy" id="2749967"/>
    <lineage>
        <taxon>Bacteria</taxon>
        <taxon>Bacillati</taxon>
        <taxon>Bacillota</taxon>
        <taxon>Bacilli</taxon>
        <taxon>Lactobacillales</taxon>
        <taxon>Aerococcaceae</taxon>
        <taxon>Facklamia</taxon>
    </lineage>
</organism>
<keyword evidence="8" id="KW-0564">Palmitate</keyword>
<feature type="signal peptide" evidence="13">
    <location>
        <begin position="1"/>
        <end position="28"/>
    </location>
</feature>
<comment type="function">
    <text evidence="11">Plays a major role in protein secretion by helping the post-translocational extracellular folding of several secreted proteins.</text>
</comment>
<evidence type="ECO:0000256" key="2">
    <source>
        <dbReference type="ARBA" id="ARBA00004193"/>
    </source>
</evidence>
<evidence type="ECO:0000259" key="14">
    <source>
        <dbReference type="PROSITE" id="PS50198"/>
    </source>
</evidence>
<evidence type="ECO:0000256" key="11">
    <source>
        <dbReference type="HAMAP-Rule" id="MF_01145"/>
    </source>
</evidence>
<evidence type="ECO:0000256" key="12">
    <source>
        <dbReference type="SAM" id="MobiDB-lite"/>
    </source>
</evidence>
<dbReference type="SUPFAM" id="SSF54534">
    <property type="entry name" value="FKBP-like"/>
    <property type="match status" value="1"/>
</dbReference>
<dbReference type="EMBL" id="JACBXQ010000002">
    <property type="protein sequence ID" value="MBG9986006.1"/>
    <property type="molecule type" value="Genomic_DNA"/>
</dbReference>
<dbReference type="SUPFAM" id="SSF109998">
    <property type="entry name" value="Triger factor/SurA peptide-binding domain-like"/>
    <property type="match status" value="1"/>
</dbReference>
<dbReference type="HAMAP" id="MF_01145">
    <property type="entry name" value="Foldase_PrsA"/>
    <property type="match status" value="1"/>
</dbReference>
<sequence>MKKSIRTWLLTAASLAIVSVPTITQVSAQEGTIATIGETELTAEDLYQEMKEQYGEVALRSKIIEAVLEENVKDPEAARKNATEEVQKQIKELGGEEVFQQFLSYQSLGTVEQYEYQLYIRNMLQEVVEGKLDLSDEAIKNYYENDYQPMMEAQHILVDTEEEAKEAIQRINDGEEFDAVAQEVSKDSTAQNGGLLTPFSTGQMVPEFEEAVKSLDNGEMTKEPVKSEFGFHVIKAINNGEKKSLEENRDEIVELYKQSKYEDSDFTYGIVGELIKQSKIEIQDEDLKGAVDDLIALADQQAEGGSEDEGASTDEEASTETPTEETTTEDTAENAEEETTAEVAE</sequence>
<dbReference type="PANTHER" id="PTHR47245">
    <property type="entry name" value="PEPTIDYLPROLYL ISOMERASE"/>
    <property type="match status" value="1"/>
</dbReference>
<dbReference type="InterPro" id="IPR046357">
    <property type="entry name" value="PPIase_dom_sf"/>
</dbReference>
<evidence type="ECO:0000256" key="6">
    <source>
        <dbReference type="ARBA" id="ARBA00023110"/>
    </source>
</evidence>
<evidence type="ECO:0000256" key="7">
    <source>
        <dbReference type="ARBA" id="ARBA00023136"/>
    </source>
</evidence>
<dbReference type="Gene3D" id="3.10.50.40">
    <property type="match status" value="1"/>
</dbReference>
<comment type="catalytic activity">
    <reaction evidence="1 11">
        <text>[protein]-peptidylproline (omega=180) = [protein]-peptidylproline (omega=0)</text>
        <dbReference type="Rhea" id="RHEA:16237"/>
        <dbReference type="Rhea" id="RHEA-COMP:10747"/>
        <dbReference type="Rhea" id="RHEA-COMP:10748"/>
        <dbReference type="ChEBI" id="CHEBI:83833"/>
        <dbReference type="ChEBI" id="CHEBI:83834"/>
        <dbReference type="EC" id="5.2.1.8"/>
    </reaction>
</comment>
<evidence type="ECO:0000256" key="1">
    <source>
        <dbReference type="ARBA" id="ARBA00000971"/>
    </source>
</evidence>
<dbReference type="InterPro" id="IPR027304">
    <property type="entry name" value="Trigger_fact/SurA_dom_sf"/>
</dbReference>
<protein>
    <recommendedName>
        <fullName evidence="11">Foldase protein PrsA</fullName>
        <ecNumber evidence="11">5.2.1.8</ecNumber>
    </recommendedName>
</protein>
<evidence type="ECO:0000256" key="5">
    <source>
        <dbReference type="ARBA" id="ARBA00022729"/>
    </source>
</evidence>
<reference evidence="15 16" key="1">
    <citation type="submission" date="2020-07" db="EMBL/GenBank/DDBJ databases">
        <title>Facklamia lactis sp. nov., isolated from raw milk.</title>
        <authorList>
            <person name="Doll E.V."/>
            <person name="Huptas C."/>
            <person name="Staib L."/>
            <person name="Wenning M."/>
            <person name="Scherer S."/>
        </authorList>
    </citation>
    <scope>NUCLEOTIDE SEQUENCE [LARGE SCALE GENOMIC DNA]</scope>
    <source>
        <strain evidence="15 16">DSM 111018</strain>
    </source>
</reference>
<feature type="region of interest" description="Disordered" evidence="12">
    <location>
        <begin position="298"/>
        <end position="345"/>
    </location>
</feature>
<evidence type="ECO:0000256" key="8">
    <source>
        <dbReference type="ARBA" id="ARBA00023139"/>
    </source>
</evidence>
<feature type="chain" id="PRO_5045441772" description="Foldase protein PrsA" evidence="13">
    <location>
        <begin position="29"/>
        <end position="345"/>
    </location>
</feature>